<accession>A0A4W2FED7</accession>
<reference evidence="8" key="2">
    <citation type="submission" date="2025-08" db="UniProtKB">
        <authorList>
            <consortium name="Ensembl"/>
        </authorList>
    </citation>
    <scope>IDENTIFICATION</scope>
</reference>
<evidence type="ECO:0000313" key="9">
    <source>
        <dbReference type="Proteomes" id="UP000429181"/>
    </source>
</evidence>
<dbReference type="Gene3D" id="3.40.50.300">
    <property type="entry name" value="P-loop containing nucleotide triphosphate hydrolases"/>
    <property type="match status" value="1"/>
</dbReference>
<keyword evidence="3" id="KW-0342">GTP-binding</keyword>
<dbReference type="Pfam" id="PF08477">
    <property type="entry name" value="Roc"/>
    <property type="match status" value="1"/>
</dbReference>
<dbReference type="GO" id="GO:0030992">
    <property type="term" value="C:intraciliary transport particle B"/>
    <property type="evidence" value="ECO:0007669"/>
    <property type="project" value="UniProtKB-ARBA"/>
</dbReference>
<dbReference type="FunFam" id="3.40.50.300:FF:001100">
    <property type="entry name" value="intraflagellar transport protein 22 homolog"/>
    <property type="match status" value="1"/>
</dbReference>
<dbReference type="Ensembl" id="ENSBIXT00005011195.1">
    <property type="protein sequence ID" value="ENSBIXP00005002966.1"/>
    <property type="gene ID" value="ENSBIXG00005009217.1"/>
</dbReference>
<dbReference type="GeneTree" id="ENSGT00390000013187"/>
<comment type="similarity">
    <text evidence="1">Belongs to the small GTPase superfamily. Rab family.</text>
</comment>
<name>A0A4W2FED7_BOBOX</name>
<evidence type="ECO:0000256" key="4">
    <source>
        <dbReference type="ARBA" id="ARBA00037285"/>
    </source>
</evidence>
<keyword evidence="2" id="KW-0547">Nucleotide-binding</keyword>
<evidence type="ECO:0000256" key="2">
    <source>
        <dbReference type="ARBA" id="ARBA00022741"/>
    </source>
</evidence>
<dbReference type="GO" id="GO:0005525">
    <property type="term" value="F:GTP binding"/>
    <property type="evidence" value="ECO:0007669"/>
    <property type="project" value="UniProtKB-KW"/>
</dbReference>
<evidence type="ECO:0000256" key="5">
    <source>
        <dbReference type="ARBA" id="ARBA00040799"/>
    </source>
</evidence>
<comment type="function">
    <text evidence="4">Small GTPase-like component of the intraflagellar transport (IFT) complex B.</text>
</comment>
<evidence type="ECO:0000256" key="6">
    <source>
        <dbReference type="ARBA" id="ARBA00041562"/>
    </source>
</evidence>
<proteinExistence type="inferred from homology"/>
<dbReference type="InterPro" id="IPR027417">
    <property type="entry name" value="P-loop_NTPase"/>
</dbReference>
<organism evidence="8 9">
    <name type="scientific">Bos indicus x Bos taurus</name>
    <name type="common">Hybrid cattle</name>
    <dbReference type="NCBI Taxonomy" id="30522"/>
    <lineage>
        <taxon>Eukaryota</taxon>
        <taxon>Metazoa</taxon>
        <taxon>Chordata</taxon>
        <taxon>Craniata</taxon>
        <taxon>Vertebrata</taxon>
        <taxon>Euteleostomi</taxon>
        <taxon>Mammalia</taxon>
        <taxon>Eutheria</taxon>
        <taxon>Laurasiatheria</taxon>
        <taxon>Artiodactyla</taxon>
        <taxon>Ruminantia</taxon>
        <taxon>Pecora</taxon>
        <taxon>Bovidae</taxon>
        <taxon>Bovinae</taxon>
        <taxon>Bos</taxon>
    </lineage>
</organism>
<evidence type="ECO:0000256" key="3">
    <source>
        <dbReference type="ARBA" id="ARBA00023134"/>
    </source>
</evidence>
<dbReference type="Proteomes" id="UP000429181">
    <property type="component" value="Chromosome 5"/>
</dbReference>
<dbReference type="AlphaFoldDB" id="A0A4W2FED7"/>
<evidence type="ECO:0000313" key="8">
    <source>
        <dbReference type="Ensembl" id="ENSBIXP00005002966.1"/>
    </source>
</evidence>
<sequence length="226" mass="25957">MTSAPCRLQRGLKRRLRGPGTELLKARVLLGGPCESGKTILAYFLTQASDITEYNPTQGVRILEFENPRVTSKQRRRGCEFELWDCGGDPEFESYWPALMKDSHGVVIVFNASILSHLKEIEMWYSCFVQQQFLQNTPCLLIAHHTPGSRSDKENPALAPPLNKLKLVHSNLEDYPEEIRMEFIQYLRSIINLVSESRDPEEISTSQMNIFTSILLIRKFNLRVDK</sequence>
<reference evidence="8 9" key="1">
    <citation type="submission" date="2018-11" db="EMBL/GenBank/DDBJ databases">
        <title>Haplotype-resolved cattle genomes.</title>
        <authorList>
            <person name="Low W.Y."/>
            <person name="Tearle R."/>
            <person name="Bickhart D.M."/>
            <person name="Rosen B.D."/>
            <person name="Koren S."/>
            <person name="Rhie A."/>
            <person name="Hiendleder S."/>
            <person name="Phillippy A.M."/>
            <person name="Smith T.P.L."/>
            <person name="Williams J.L."/>
        </authorList>
    </citation>
    <scope>NUCLEOTIDE SEQUENCE [LARGE SCALE GENOMIC DNA]</scope>
</reference>
<dbReference type="SUPFAM" id="SSF52540">
    <property type="entry name" value="P-loop containing nucleoside triphosphate hydrolases"/>
    <property type="match status" value="1"/>
</dbReference>
<dbReference type="GO" id="GO:0005929">
    <property type="term" value="C:cilium"/>
    <property type="evidence" value="ECO:0007669"/>
    <property type="project" value="UniProtKB-ARBA"/>
</dbReference>
<protein>
    <recommendedName>
        <fullName evidence="5">Intraflagellar transport protein 22 homolog</fullName>
    </recommendedName>
    <alternativeName>
        <fullName evidence="6">Rab-like protein 5</fullName>
    </alternativeName>
</protein>
<evidence type="ECO:0000256" key="1">
    <source>
        <dbReference type="ARBA" id="ARBA00006270"/>
    </source>
</evidence>
<evidence type="ECO:0000256" key="7">
    <source>
        <dbReference type="ARBA" id="ARBA00046727"/>
    </source>
</evidence>
<comment type="subunit">
    <text evidence="7">Component of the IFT complex B, at least composed of IFT20, IFT22, IFT25, IFT27, IFT46, IFT52, TRAF3IP1/IFT54, IFT57, IFT74, IFT80, IFT81, and IFT88. Interacts with IFT88. Interacts with CFAP61.</text>
</comment>